<organism evidence="2 3">
    <name type="scientific">Heterorhabditis bacteriophora</name>
    <name type="common">Entomopathogenic nematode worm</name>
    <dbReference type="NCBI Taxonomy" id="37862"/>
    <lineage>
        <taxon>Eukaryota</taxon>
        <taxon>Metazoa</taxon>
        <taxon>Ecdysozoa</taxon>
        <taxon>Nematoda</taxon>
        <taxon>Chromadorea</taxon>
        <taxon>Rhabditida</taxon>
        <taxon>Rhabditina</taxon>
        <taxon>Rhabditomorpha</taxon>
        <taxon>Strongyloidea</taxon>
        <taxon>Heterorhabditidae</taxon>
        <taxon>Heterorhabditis</taxon>
    </lineage>
</organism>
<keyword evidence="1" id="KW-1133">Transmembrane helix</keyword>
<evidence type="ECO:0000313" key="3">
    <source>
        <dbReference type="WBParaSite" id="Hba_11155"/>
    </source>
</evidence>
<keyword evidence="2" id="KW-1185">Reference proteome</keyword>
<keyword evidence="1" id="KW-0472">Membrane</keyword>
<evidence type="ECO:0000256" key="1">
    <source>
        <dbReference type="SAM" id="Phobius"/>
    </source>
</evidence>
<keyword evidence="1" id="KW-0812">Transmembrane</keyword>
<reference evidence="3" key="1">
    <citation type="submission" date="2016-11" db="UniProtKB">
        <authorList>
            <consortium name="WormBaseParasite"/>
        </authorList>
    </citation>
    <scope>IDENTIFICATION</scope>
</reference>
<feature type="transmembrane region" description="Helical" evidence="1">
    <location>
        <begin position="24"/>
        <end position="46"/>
    </location>
</feature>
<evidence type="ECO:0000313" key="2">
    <source>
        <dbReference type="Proteomes" id="UP000095283"/>
    </source>
</evidence>
<dbReference type="AlphaFoldDB" id="A0A1I7X187"/>
<dbReference type="Proteomes" id="UP000095283">
    <property type="component" value="Unplaced"/>
</dbReference>
<name>A0A1I7X187_HETBA</name>
<sequence>MYKYYKIMVTVKVNWSDLRLRSRYYSSISLIILACIPKWFFLPFTFSSPKKGILRLMLSLTGIECGSCTQRTSTIVVIAKSGFRENGKFKKSGFRNLEKNGIGKISITNGLLVNKIKSFGLLFYTKSSLKLVILNQ</sequence>
<dbReference type="PROSITE" id="PS51257">
    <property type="entry name" value="PROKAR_LIPOPROTEIN"/>
    <property type="match status" value="1"/>
</dbReference>
<proteinExistence type="predicted"/>
<accession>A0A1I7X187</accession>
<dbReference type="WBParaSite" id="Hba_11155">
    <property type="protein sequence ID" value="Hba_11155"/>
    <property type="gene ID" value="Hba_11155"/>
</dbReference>
<protein>
    <submittedName>
        <fullName evidence="3">HMA domain-containing protein</fullName>
    </submittedName>
</protein>